<dbReference type="Pfam" id="PF13489">
    <property type="entry name" value="Methyltransf_23"/>
    <property type="match status" value="1"/>
</dbReference>
<accession>A0A7R8UES0</accession>
<keyword evidence="2" id="KW-1185">Reference proteome</keyword>
<dbReference type="InParanoid" id="A0A7R8UES0"/>
<dbReference type="EMBL" id="LR899009">
    <property type="protein sequence ID" value="CAD7079460.1"/>
    <property type="molecule type" value="Genomic_DNA"/>
</dbReference>
<name>A0A7R8UES0_HERIL</name>
<dbReference type="InterPro" id="IPR029063">
    <property type="entry name" value="SAM-dependent_MTases_sf"/>
</dbReference>
<gene>
    <name evidence="1" type="ORF">HERILL_LOCUS2677</name>
</gene>
<dbReference type="SUPFAM" id="SSF53335">
    <property type="entry name" value="S-adenosyl-L-methionine-dependent methyltransferases"/>
    <property type="match status" value="1"/>
</dbReference>
<dbReference type="OMA" id="IQHNVEI"/>
<evidence type="ECO:0000313" key="1">
    <source>
        <dbReference type="EMBL" id="CAD7079460.1"/>
    </source>
</evidence>
<protein>
    <recommendedName>
        <fullName evidence="3">Juvenile hormone acid methyltransferase</fullName>
    </recommendedName>
</protein>
<reference evidence="1 2" key="1">
    <citation type="submission" date="2020-11" db="EMBL/GenBank/DDBJ databases">
        <authorList>
            <person name="Wallbank WR R."/>
            <person name="Pardo Diaz C."/>
            <person name="Kozak K."/>
            <person name="Martin S."/>
            <person name="Jiggins C."/>
            <person name="Moest M."/>
            <person name="Warren A I."/>
            <person name="Generalovic N T."/>
            <person name="Byers J.R.P. K."/>
            <person name="Montejo-Kovacevich G."/>
            <person name="Yen C E."/>
        </authorList>
    </citation>
    <scope>NUCLEOTIDE SEQUENCE [LARGE SCALE GENOMIC DNA]</scope>
</reference>
<dbReference type="FunCoup" id="A0A7R8UES0">
    <property type="interactions" value="48"/>
</dbReference>
<evidence type="ECO:0008006" key="3">
    <source>
        <dbReference type="Google" id="ProtNLM"/>
    </source>
</evidence>
<dbReference type="PANTHER" id="PTHR43861">
    <property type="entry name" value="TRANS-ACONITATE 2-METHYLTRANSFERASE-RELATED"/>
    <property type="match status" value="1"/>
</dbReference>
<dbReference type="PANTHER" id="PTHR43861:SF1">
    <property type="entry name" value="TRANS-ACONITATE 2-METHYLTRANSFERASE"/>
    <property type="match status" value="1"/>
</dbReference>
<proteinExistence type="predicted"/>
<organism evidence="1 2">
    <name type="scientific">Hermetia illucens</name>
    <name type="common">Black soldier fly</name>
    <dbReference type="NCBI Taxonomy" id="343691"/>
    <lineage>
        <taxon>Eukaryota</taxon>
        <taxon>Metazoa</taxon>
        <taxon>Ecdysozoa</taxon>
        <taxon>Arthropoda</taxon>
        <taxon>Hexapoda</taxon>
        <taxon>Insecta</taxon>
        <taxon>Pterygota</taxon>
        <taxon>Neoptera</taxon>
        <taxon>Endopterygota</taxon>
        <taxon>Diptera</taxon>
        <taxon>Brachycera</taxon>
        <taxon>Stratiomyomorpha</taxon>
        <taxon>Stratiomyidae</taxon>
        <taxon>Hermetiinae</taxon>
        <taxon>Hermetia</taxon>
    </lineage>
</organism>
<dbReference type="OrthoDB" id="8300214at2759"/>
<dbReference type="CDD" id="cd02440">
    <property type="entry name" value="AdoMet_MTases"/>
    <property type="match status" value="1"/>
</dbReference>
<evidence type="ECO:0000313" key="2">
    <source>
        <dbReference type="Proteomes" id="UP000594454"/>
    </source>
</evidence>
<dbReference type="Proteomes" id="UP000594454">
    <property type="component" value="Chromosome 1"/>
</dbReference>
<sequence>MNAPVTLYHRSNDVQRQDAKDILDEYSKVIKWRKDGRDSLLDIGCGSGDVMIDFILPIMPKNFSKLMGVDIAEDMVKHAKLLYQRPKISFDKCNIAGDIKAILVDHSEGFDHVTSFYCLHWEWNQKKAIKNIFDLLKHDGDCLLVFLAKHPIFDVYKKLSQNNKWAPFMEDVDRFISPYHHRENPAADFNELLKSTGFTTYNVKLVDKTYVYGGLNTLKRNVSAINPFLVNMSPNEREEFFEDYIKTIIHMNISQKDEDENDYKFISSYKLLVAYARK</sequence>
<dbReference type="Gene3D" id="3.40.50.150">
    <property type="entry name" value="Vaccinia Virus protein VP39"/>
    <property type="match status" value="1"/>
</dbReference>
<dbReference type="AlphaFoldDB" id="A0A7R8UES0"/>